<accession>A0A9P0MTQ0</accession>
<evidence type="ECO:0000313" key="1">
    <source>
        <dbReference type="EMBL" id="CAH1403001.1"/>
    </source>
</evidence>
<dbReference type="AlphaFoldDB" id="A0A9P0MTQ0"/>
<dbReference type="EMBL" id="OV725081">
    <property type="protein sequence ID" value="CAH1403001.1"/>
    <property type="molecule type" value="Genomic_DNA"/>
</dbReference>
<gene>
    <name evidence="1" type="ORF">NEZAVI_LOCUS11680</name>
</gene>
<sequence length="97" mass="10660">MDKCSESNILRFYVLLSPPPSPPSSSASVNIVSSRKALKIGSAIRNRYTIIAIWMEKIEKYRSVDALLPNIQKAALPLGATCRASRSIKADFCTLFA</sequence>
<keyword evidence="2" id="KW-1185">Reference proteome</keyword>
<dbReference type="Proteomes" id="UP001152798">
    <property type="component" value="Chromosome 5"/>
</dbReference>
<evidence type="ECO:0000313" key="2">
    <source>
        <dbReference type="Proteomes" id="UP001152798"/>
    </source>
</evidence>
<name>A0A9P0MTQ0_NEZVI</name>
<organism evidence="1 2">
    <name type="scientific">Nezara viridula</name>
    <name type="common">Southern green stink bug</name>
    <name type="synonym">Cimex viridulus</name>
    <dbReference type="NCBI Taxonomy" id="85310"/>
    <lineage>
        <taxon>Eukaryota</taxon>
        <taxon>Metazoa</taxon>
        <taxon>Ecdysozoa</taxon>
        <taxon>Arthropoda</taxon>
        <taxon>Hexapoda</taxon>
        <taxon>Insecta</taxon>
        <taxon>Pterygota</taxon>
        <taxon>Neoptera</taxon>
        <taxon>Paraneoptera</taxon>
        <taxon>Hemiptera</taxon>
        <taxon>Heteroptera</taxon>
        <taxon>Panheteroptera</taxon>
        <taxon>Pentatomomorpha</taxon>
        <taxon>Pentatomoidea</taxon>
        <taxon>Pentatomidae</taxon>
        <taxon>Pentatominae</taxon>
        <taxon>Nezara</taxon>
    </lineage>
</organism>
<reference evidence="1" key="1">
    <citation type="submission" date="2022-01" db="EMBL/GenBank/DDBJ databases">
        <authorList>
            <person name="King R."/>
        </authorList>
    </citation>
    <scope>NUCLEOTIDE SEQUENCE</scope>
</reference>
<protein>
    <submittedName>
        <fullName evidence="1">Uncharacterized protein</fullName>
    </submittedName>
</protein>
<proteinExistence type="predicted"/>